<dbReference type="PANTHER" id="PTHR45527">
    <property type="entry name" value="NONRIBOSOMAL PEPTIDE SYNTHETASE"/>
    <property type="match status" value="1"/>
</dbReference>
<dbReference type="EMBL" id="JASWJB010000082">
    <property type="protein sequence ID" value="KAK2600115.1"/>
    <property type="molecule type" value="Genomic_DNA"/>
</dbReference>
<dbReference type="SUPFAM" id="SSF47336">
    <property type="entry name" value="ACP-like"/>
    <property type="match status" value="4"/>
</dbReference>
<evidence type="ECO:0000313" key="8">
    <source>
        <dbReference type="Proteomes" id="UP001251528"/>
    </source>
</evidence>
<feature type="domain" description="Carrier" evidence="6">
    <location>
        <begin position="1895"/>
        <end position="1971"/>
    </location>
</feature>
<evidence type="ECO:0000256" key="1">
    <source>
        <dbReference type="ARBA" id="ARBA00022450"/>
    </source>
</evidence>
<dbReference type="PANTHER" id="PTHR45527:SF1">
    <property type="entry name" value="FATTY ACID SYNTHASE"/>
    <property type="match status" value="1"/>
</dbReference>
<accession>A0AAJ0CPZ6</accession>
<keyword evidence="8" id="KW-1185">Reference proteome</keyword>
<dbReference type="FunFam" id="3.30.300.30:FF:000015">
    <property type="entry name" value="Nonribosomal peptide synthase SidD"/>
    <property type="match status" value="4"/>
</dbReference>
<proteinExistence type="inferred from homology"/>
<name>A0AAJ0CPZ6_9HYPO</name>
<dbReference type="CDD" id="cd05918">
    <property type="entry name" value="A_NRPS_SidN3_like"/>
    <property type="match status" value="4"/>
</dbReference>
<feature type="domain" description="Carrier" evidence="6">
    <location>
        <begin position="4119"/>
        <end position="4198"/>
    </location>
</feature>
<dbReference type="PROSITE" id="PS00012">
    <property type="entry name" value="PHOSPHOPANTETHEINE"/>
    <property type="match status" value="2"/>
</dbReference>
<keyword evidence="2" id="KW-0597">Phosphoprotein</keyword>
<evidence type="ECO:0000256" key="3">
    <source>
        <dbReference type="ARBA" id="ARBA00022598"/>
    </source>
</evidence>
<dbReference type="CDD" id="cd19545">
    <property type="entry name" value="FUM14_C_NRPS-like"/>
    <property type="match status" value="2"/>
</dbReference>
<dbReference type="InterPro" id="IPR001242">
    <property type="entry name" value="Condensation_dom"/>
</dbReference>
<dbReference type="InterPro" id="IPR020806">
    <property type="entry name" value="PKS_PP-bd"/>
</dbReference>
<dbReference type="InterPro" id="IPR023213">
    <property type="entry name" value="CAT-like_dom_sf"/>
</dbReference>
<dbReference type="NCBIfam" id="TIGR01733">
    <property type="entry name" value="AA-adenyl-dom"/>
    <property type="match status" value="4"/>
</dbReference>
<comment type="similarity">
    <text evidence="4">Belongs to the NRP synthetase family.</text>
</comment>
<dbReference type="Gene3D" id="3.40.50.12780">
    <property type="entry name" value="N-terminal domain of ligase-like"/>
    <property type="match status" value="3"/>
</dbReference>
<dbReference type="GO" id="GO:0016874">
    <property type="term" value="F:ligase activity"/>
    <property type="evidence" value="ECO:0007669"/>
    <property type="project" value="UniProtKB-KW"/>
</dbReference>
<reference evidence="7" key="1">
    <citation type="submission" date="2023-06" db="EMBL/GenBank/DDBJ databases">
        <title>Conoideocrella luteorostrata (Hypocreales: Clavicipitaceae), a potential biocontrol fungus for elongate hemlock scale in United States Christmas tree production areas.</title>
        <authorList>
            <person name="Barrett H."/>
            <person name="Lovett B."/>
            <person name="Macias A.M."/>
            <person name="Stajich J.E."/>
            <person name="Kasson M.T."/>
        </authorList>
    </citation>
    <scope>NUCLEOTIDE SEQUENCE</scope>
    <source>
        <strain evidence="7">ARSEF 14590</strain>
    </source>
</reference>
<dbReference type="Pfam" id="PF00501">
    <property type="entry name" value="AMP-binding"/>
    <property type="match status" value="4"/>
</dbReference>
<dbReference type="Gene3D" id="3.30.559.10">
    <property type="entry name" value="Chloramphenicol acetyltransferase-like domain"/>
    <property type="match status" value="4"/>
</dbReference>
<dbReference type="PROSITE" id="PS50075">
    <property type="entry name" value="CARRIER"/>
    <property type="match status" value="4"/>
</dbReference>
<feature type="domain" description="Carrier" evidence="6">
    <location>
        <begin position="789"/>
        <end position="862"/>
    </location>
</feature>
<feature type="compositionally biased region" description="Low complexity" evidence="5">
    <location>
        <begin position="2593"/>
        <end position="2609"/>
    </location>
</feature>
<dbReference type="Gene3D" id="3.40.50.980">
    <property type="match status" value="2"/>
</dbReference>
<gene>
    <name evidence="7" type="ORF">QQS21_005130</name>
</gene>
<dbReference type="SMART" id="SM00823">
    <property type="entry name" value="PKS_PP"/>
    <property type="match status" value="3"/>
</dbReference>
<dbReference type="SUPFAM" id="SSF56801">
    <property type="entry name" value="Acetyl-CoA synthetase-like"/>
    <property type="match status" value="4"/>
</dbReference>
<evidence type="ECO:0000256" key="2">
    <source>
        <dbReference type="ARBA" id="ARBA00022553"/>
    </source>
</evidence>
<dbReference type="InterPro" id="IPR020845">
    <property type="entry name" value="AMP-binding_CS"/>
</dbReference>
<dbReference type="FunFam" id="3.40.50.12780:FF:000014">
    <property type="entry name" value="Nonribosomal peptide synthetase 1"/>
    <property type="match status" value="1"/>
</dbReference>
<dbReference type="GO" id="GO:0043041">
    <property type="term" value="P:amino acid activation for nonribosomal peptide biosynthetic process"/>
    <property type="evidence" value="ECO:0007669"/>
    <property type="project" value="TreeGrafter"/>
</dbReference>
<protein>
    <recommendedName>
        <fullName evidence="6">Carrier domain-containing protein</fullName>
    </recommendedName>
</protein>
<dbReference type="GO" id="GO:0005737">
    <property type="term" value="C:cytoplasm"/>
    <property type="evidence" value="ECO:0007669"/>
    <property type="project" value="TreeGrafter"/>
</dbReference>
<feature type="domain" description="Carrier" evidence="6">
    <location>
        <begin position="3037"/>
        <end position="3113"/>
    </location>
</feature>
<dbReference type="InterPro" id="IPR045851">
    <property type="entry name" value="AMP-bd_C_sf"/>
</dbReference>
<dbReference type="InterPro" id="IPR006162">
    <property type="entry name" value="Ppantetheine_attach_site"/>
</dbReference>
<dbReference type="GO" id="GO:0044550">
    <property type="term" value="P:secondary metabolite biosynthetic process"/>
    <property type="evidence" value="ECO:0007669"/>
    <property type="project" value="TreeGrafter"/>
</dbReference>
<dbReference type="InterPro" id="IPR000873">
    <property type="entry name" value="AMP-dep_synth/lig_dom"/>
</dbReference>
<dbReference type="InterPro" id="IPR010071">
    <property type="entry name" value="AA_adenyl_dom"/>
</dbReference>
<dbReference type="Pfam" id="PF00550">
    <property type="entry name" value="PP-binding"/>
    <property type="match status" value="4"/>
</dbReference>
<comment type="caution">
    <text evidence="7">The sequence shown here is derived from an EMBL/GenBank/DDBJ whole genome shotgun (WGS) entry which is preliminary data.</text>
</comment>
<sequence>MDVEDLWVEALVDRPTPPFASPAATGKVQLGHYLETPVQELLIDEDLRTPNQASHCFLVAWALIIGRYSQTDAILFGFHDGQSTWPIRLNIGAGSLVQHLFSQILACSARFEKFHSADHAPVTKASDRANRLQKLSSMLRFEYQDKIETSSNRTGNDESDNCPVMVNCCLDLPERKAQLTLRYAENVLSSYQADRVLCQYVHTINSIRKCAADRLISDIDICPPRDYHQMRSWNGPTLAPASQCIHQVIEDVVKSDPDAQAIEGWDSSFTYRELNDASFKLAAQLQHVGVQKETIVPLCFEKSAWTVVAMLAVLRAGGAFMLLDPNHPEDRLKSMIKRVGGVREMGPVVCSQIQLEFCMRLSARAIVVDAARVAEWPLPSDPLMTDVGPDNTAIIQHTSGTTGFPKAIEVTHSSYCSSARAHGPEFGVGPGRRIYQFSSYSFDACLAEIVTGLMGGACILVPKDTDRTDRLAESITELGTNWLLLTPSSLRLLQPQDIPTVETLVSGGESVDQYILDTWATHVKFFQVWGPSETGVYATSDLVSNVNGDPGRLGCIGRPLGCRIWIVDTTNVDRLAPIGCTGELVVEGPTVARGYAASHGDSTLAFLEAPDWSGNNERGIRAYRTGDLGRYNSDGSIMFLGRKDTQIKYHGQRIELADIEQNIVSHPSIAHCVVLYPNRGGYAGSIVAILEFRDTTSRNVFTPSEFSELLKTVKDSASKKLPSYMLPTAWLFTPRIPLNQSSKIDRAALLQEIQQLSDRHGEEGHVLQVETQEIPSPGNPTRDESIEARPTSEVSKIISASFKRALKRKISPNSSFISQGGDSISAMRIVGNCWKKGVKLTFKDVLTAENLGQLTQLAIAQPEKSDTSEGKKDKDAMLKNLEEAPIKKDNFDQMTKLAQSTFPKLFDMDNTQIEGVYPCSPAQEGILLSQAKDPEKYAISYWFEISPSHAADLRLSASRLEAAWNIVVQRHQPFRTVFLDIISEHGPFAQLVFQSVAPEFIIHSDPSELAGHIPLHIMGSKTLPHRFRVSIEANTLLCKLEVSHAVMDGISVKIILEELALAYEGKLAMGSTFLYRDYISHVLSLPKKKTMEYWSQYLDGMAPCHLKLPQQEQKLVPDRCRLESLELALRIHSSHLRLLEKKSIPIAALLQAAWALVLSAYTGQDEISFAYVVSGRDAPAEGIDVAVGLFINTLICRLSLNQSASVLDCLRAVQSDYMKGSAFQHASIADIMHTIRSTSGSLFNTLVSIIHHWDLATPPGTRLQYKHLEIDENTEFDMTMTATISQDGVGIRLDYWNNIFSRESVQRVMKTFHSTVNSLLVDITRPLSDLTLISDVDILQLGLWNNSRPRYLDTCIHEVISEQVKARPRASAICSWDKSFTYRELDRVTDTFASALLVQPDGVSTNTVVPICMEKSAWAIVAMLSVLKAGGGFVMLDPAHPIGRLIEIVRQIGASQVIVSKTTATKCGELACPMFECSEEAYNRLRTHEWSPPFLSNRSGPQNIAYIMFTSGSTGQPKGVVTEHGAYCSAVSARTEAILRDENSRHLQYASYNFDVCIEDILTTLMVGGCVCVPSEAERMDDIAAAIRRMGVNSAELTPTVAAMILPEDVPSLKVLVLSGEAVTSSILRKWASSVQVINSYGPTESSVTSVVAPRSHASQLHPSAIGYGVGAVTWIVNRHNHNKLSPIGAIGELLLEGPGLSRGYLGDQTTTDQSFIRNPSWLDQADPVRRFYKTGDLAQYLRDGSLVYRGRKDNQVKINGQRVELGEIDARFQALLAWPATVVSVLALATARSARPVVASFLTVEGDFAPSDVSGRTQIIPMNESLRLPIRTAVRKLSQTLPSFMMPGLYLPLATMPTTTSGKIDTRRLMKFVEQLTIPQLLDYSLETSSPRRQPKTPAETQLQELWSQVLCLEADTIGAEDSFVRLGGDSVLTMQLAAAARGSGLSLTVAMIFKNPRLSDMARVAVGFADGPVEEYDHVPKPFELVNRDISQEVLFKDLARFYSIEENQVEDVYPCTPLQEGLMAASTRQKTAYTARIIRRLEPGVSFERLELAWNQVLANQAILRTRLIHSSRLGSLQVVMRAVEGHFLYGSNLAAYIEADKTKAMHHGQNLSRCGIVTERGKSYFVWTVHHAIYDGWVLDSILEQVVRAYDGGQTGVSEAGPPFKMFIGYLLGQNNAHWKSFWKEQLQGFQPVDFPVRPPTSQSIRADRSHHYQMKLSSIPDGRDYTAATLIRAAWALVVSKYTESDDICFGSVLTGRTATVKGITEIIGPTFTTVPVRLDISQYETVSSLLSAVQSQTVDMMPFEHAGLQNIAALDDHCRAACDFQNLLVIQPKEIKDTKIGFFASEHMSDEANLGFHAYPLVLGCTVEANSAIELHMNFDTNAISEAEINWLYQHLFTAITRLSSILPDTRVVDVDLFNDFDDSTIRKWNSVDVIQQDCLIHEEILKQVSAQPSAEAVFAWDRCLSYNELDTLSTQLADHLTSRGYSGQEVLIPLLFEKSSWVPVSMLAVLKSGAGFVPLDASHPPSRLQEIIRQANAPVVLISKETAHLSHLCPAVIEVTQDLFDKQSTSSLPGYSMRANTQVLSHQSKYSQSSESSNVTSSDGTIDYTPSVSPVTSTRREFLGPERETPGQVHSSNVAYVIFTSGSTGKPKGVVIEHGQFCSGVIGPRKEALVRSTESRVLQFASLSFDTSLEDILTTLLFGGCVCIPSEYERLNDIEAFINRSRANTAHITPSFANTLTPDHVPTLKFLRLGGEAMTLRHVNTWANVLDLRNVYGPTETAITATCSTRVTAETNHANIGKGVAARIWIVNPEDHDKLTPLGLVGEMLVEGPLLARGYLHDVEKTAKSFISNPRWAVSDGPTVRPRFYKTGDLCRYDGDGNILYVGRKDTQVKINGQRIELGEVEDHLREALPKPLDVAVEALSVPGITSRKDLVAMICLGDAYRGDQDDINSVDDSTIKNLHSAVHGVEAAMAKTVPKYMVPARFLPIKVLPMTAARKTDRRKLQIMLSALSPDQMKRFSATGECRQPPQTGTERLMQSLWASALQIQPEQVSADDNFLRIGGDSIMAIRLGSLCRDVGFSVSVTDIFTSMNLREMASLVDQMQMENNSQRDESQIYEPFSMLAQEKIKTELFERLAAKRVMPNEVQDAYPCTPLQEGLLSLSLKTGEAYISQTIFTLPSETDLDRFKQAWEFVVAENDILRTRILNLGSQATLQVVLKQFKPDWHDIQDLPSYLPDSVTGLDTERELASYALYEREDAEGSRQTSFVLTVHHAAYDGWSLSKLLDQVNQAYTENKTATTATGTKATEKTTGFANFIRYLHTIPDSAYRQYWETKLSGTDEVSDLPVSTLIPGEQDPTMANASVQIPFNLPHGEKVTASVLIRAAWALTISQYAGASDVVYGATVLGRTADVANIASVIGPTIATIPIRVKIDGNATIGSFFQYLLDDMVGTMPFEQYGLQNIQSINVDAKRLCNFKSLLVIQPTSTEELAEGLFANPEAHNNLHIPEHPYPVSVEARPHDETIDVYVRFDSRAVSEKHMSRVLQTLRTIITELCGDTSRHVSDINSISKSDIEDVLLWNQTMPESVEDTVQSVLEAKLSNDFAAQALYSKSRSLTYGELSAVTESIAHRLNNLRIGPGSFVPLLFEKSVWHTIAMIGVIRAGATFVPLDPYNLPAARLKQIVSQCGAKILLTSKAVSSGLEQIRDVEIVEVDAAEFSKPEISFREPPLQKATPKDALYVIFTSGTTGTPKGVVISNRAFVSVLSAKLARDEIGLTSRVLQFASHGFDMSIDDILLPLLSGGCVCVPDEETRLSGLEEFIAEAKVDSATMTPSAAATLDASRTSKYLKKLRLGGEYLREVHIQQWIGHVDLKNRYGPTEVCDACLASKSIKKDYGQAGNLGTACGTVTWVVDQNDHSKLVPIGAVGELCIQGPGLSDRYLHDSERTAAAIVPSPNWGHQLMPMYKSGDLVRYADDGSLIYVQRKDSQIKLRGLRIELGEVEYHIGRIEELKSISFVVDVRSADGTDSDILAVFMTETEYSVSHCQRLMQVITARLNGLVPGYMIPTHLLLVTAIPLTTSGKTDRRRLRQLAGQALLKTYIQAEADTAFKEPRDPKELMMREVWASLLRVDEASIGTNHNFFQMGGDSITVMRLISILRSRNIGLQAQDVFIGQTLECVAKLSTVRTAGDEKEIVHLPDVNGKTTIKLYEHVCTLFKCSFADIDKILPATDFQAWCIAQSSMQCGGWRNSFIYEFDNDFDVGRLQRACHRLVEQHEILRTRFIAYGAVCFQIVLHFSPAKYLLDPFTFNTGEPYDMNETPIQFCVDQTGKKLIMRISHALYDGLSRTIITDELLKLYYGDDVSPTHAFSAYSAAALDHKNSEAVLYWREFLRGAGVTSLVQHNVPSCKNIQRSTLITTIPAMKPKFATAFTPATALKAAWAMVLRPLSQTDDVTFASLVQTRNMDLPGIDHIVGPCLNFLPARVRLARDTSIHALLEEVQSQHIRSMSHANLGFRQMIERCTDWPKWTRFSSIVHYQGLDQPHGGKTPSNALREIDAFVPESDSCDVWVSAAARGDSFEIKVHYCSTVISDEHAEILMKQLCANISRCVNSTQDDVAADPMGEPQEEKLTSLAVAPIQSGNHVDGPVTPEALDIVRQAWETVFGEDAAKTDSPFWNIWGDVVAASELARLYAAHGFVIAVEEVMESPTVLEQARLLSKIGN</sequence>
<evidence type="ECO:0000259" key="6">
    <source>
        <dbReference type="PROSITE" id="PS50075"/>
    </source>
</evidence>
<dbReference type="Gene3D" id="2.30.38.10">
    <property type="entry name" value="Luciferase, Domain 3"/>
    <property type="match status" value="1"/>
</dbReference>
<dbReference type="Gene3D" id="3.30.300.30">
    <property type="match status" value="4"/>
</dbReference>
<keyword evidence="1" id="KW-0596">Phosphopantetheine</keyword>
<dbReference type="FunFam" id="1.10.1200.10:FF:000005">
    <property type="entry name" value="Nonribosomal peptide synthetase 1"/>
    <property type="match status" value="1"/>
</dbReference>
<dbReference type="PROSITE" id="PS00455">
    <property type="entry name" value="AMP_BINDING"/>
    <property type="match status" value="4"/>
</dbReference>
<feature type="compositionally biased region" description="Polar residues" evidence="5">
    <location>
        <begin position="2615"/>
        <end position="2624"/>
    </location>
</feature>
<dbReference type="InterPro" id="IPR042099">
    <property type="entry name" value="ANL_N_sf"/>
</dbReference>
<dbReference type="SUPFAM" id="SSF52777">
    <property type="entry name" value="CoA-dependent acyltransferases"/>
    <property type="match status" value="9"/>
</dbReference>
<evidence type="ECO:0000256" key="5">
    <source>
        <dbReference type="SAM" id="MobiDB-lite"/>
    </source>
</evidence>
<dbReference type="FunFam" id="3.30.559.30:FF:000003">
    <property type="entry name" value="Nonribosomal peptide synthase SidD"/>
    <property type="match status" value="1"/>
</dbReference>
<dbReference type="InterPro" id="IPR009081">
    <property type="entry name" value="PP-bd_ACP"/>
</dbReference>
<dbReference type="SMART" id="SM01294">
    <property type="entry name" value="PKS_PP_betabranch"/>
    <property type="match status" value="1"/>
</dbReference>
<dbReference type="InterPro" id="IPR036736">
    <property type="entry name" value="ACP-like_sf"/>
</dbReference>
<dbReference type="NCBIfam" id="NF003417">
    <property type="entry name" value="PRK04813.1"/>
    <property type="match status" value="5"/>
</dbReference>
<evidence type="ECO:0000256" key="4">
    <source>
        <dbReference type="ARBA" id="ARBA00029454"/>
    </source>
</evidence>
<dbReference type="Pfam" id="PF00668">
    <property type="entry name" value="Condensation"/>
    <property type="match status" value="4"/>
</dbReference>
<keyword evidence="3" id="KW-0436">Ligase</keyword>
<feature type="region of interest" description="Disordered" evidence="5">
    <location>
        <begin position="2593"/>
        <end position="2624"/>
    </location>
</feature>
<dbReference type="GO" id="GO:0031177">
    <property type="term" value="F:phosphopantetheine binding"/>
    <property type="evidence" value="ECO:0007669"/>
    <property type="project" value="InterPro"/>
</dbReference>
<dbReference type="CDD" id="cd19542">
    <property type="entry name" value="CT_NRPS-like"/>
    <property type="match status" value="1"/>
</dbReference>
<dbReference type="Gene3D" id="3.30.559.30">
    <property type="entry name" value="Nonribosomal peptide synthetase, condensation domain"/>
    <property type="match status" value="5"/>
</dbReference>
<evidence type="ECO:0000313" key="7">
    <source>
        <dbReference type="EMBL" id="KAK2600115.1"/>
    </source>
</evidence>
<organism evidence="7 8">
    <name type="scientific">Conoideocrella luteorostrata</name>
    <dbReference type="NCBI Taxonomy" id="1105319"/>
    <lineage>
        <taxon>Eukaryota</taxon>
        <taxon>Fungi</taxon>
        <taxon>Dikarya</taxon>
        <taxon>Ascomycota</taxon>
        <taxon>Pezizomycotina</taxon>
        <taxon>Sordariomycetes</taxon>
        <taxon>Hypocreomycetidae</taxon>
        <taxon>Hypocreales</taxon>
        <taxon>Clavicipitaceae</taxon>
        <taxon>Conoideocrella</taxon>
    </lineage>
</organism>
<dbReference type="Gene3D" id="1.10.1200.10">
    <property type="entry name" value="ACP-like"/>
    <property type="match status" value="4"/>
</dbReference>
<dbReference type="GO" id="GO:0016740">
    <property type="term" value="F:transferase activity"/>
    <property type="evidence" value="ECO:0007669"/>
    <property type="project" value="UniProtKB-KW"/>
</dbReference>
<dbReference type="Proteomes" id="UP001251528">
    <property type="component" value="Unassembled WGS sequence"/>
</dbReference>